<dbReference type="InterPro" id="IPR009057">
    <property type="entry name" value="Homeodomain-like_sf"/>
</dbReference>
<keyword evidence="3" id="KW-0804">Transcription</keyword>
<evidence type="ECO:0000256" key="2">
    <source>
        <dbReference type="ARBA" id="ARBA00023125"/>
    </source>
</evidence>
<dbReference type="InterPro" id="IPR036271">
    <property type="entry name" value="Tet_transcr_reg_TetR-rel_C_sf"/>
</dbReference>
<evidence type="ECO:0000256" key="1">
    <source>
        <dbReference type="ARBA" id="ARBA00023015"/>
    </source>
</evidence>
<feature type="domain" description="HTH tetR-type" evidence="5">
    <location>
        <begin position="1"/>
        <end position="37"/>
    </location>
</feature>
<evidence type="ECO:0000256" key="4">
    <source>
        <dbReference type="PROSITE-ProRule" id="PRU00335"/>
    </source>
</evidence>
<dbReference type="PANTHER" id="PTHR30055">
    <property type="entry name" value="HTH-TYPE TRANSCRIPTIONAL REGULATOR RUTR"/>
    <property type="match status" value="1"/>
</dbReference>
<dbReference type="Pfam" id="PF00440">
    <property type="entry name" value="TetR_N"/>
    <property type="match status" value="1"/>
</dbReference>
<evidence type="ECO:0000256" key="3">
    <source>
        <dbReference type="ARBA" id="ARBA00023163"/>
    </source>
</evidence>
<proteinExistence type="predicted"/>
<accession>A0ABD6P5D0</accession>
<comment type="caution">
    <text evidence="6">The sequence shown here is derived from an EMBL/GenBank/DDBJ whole genome shotgun (WGS) entry which is preliminary data.</text>
</comment>
<comment type="caution">
    <text evidence="4">Lacks conserved residue(s) required for the propagation of feature annotation.</text>
</comment>
<dbReference type="InterPro" id="IPR001647">
    <property type="entry name" value="HTH_TetR"/>
</dbReference>
<dbReference type="GO" id="GO:0006355">
    <property type="term" value="P:regulation of DNA-templated transcription"/>
    <property type="evidence" value="ECO:0007669"/>
    <property type="project" value="UniProtKB-ARBA"/>
</dbReference>
<evidence type="ECO:0000259" key="5">
    <source>
        <dbReference type="PROSITE" id="PS50977"/>
    </source>
</evidence>
<sequence>MEAIARAAGITRRTLYARYPDKRAVFVDVIPWALTLRTARDAHSVPDNDDLHSALTAIARGALARALDPDTLGLTRIAMNESPRFPEFALSAQTMAWSARQREVMELLRRHQEAGDIHVEDYEVSTGQFLAMIELLPQRLADFGIFRTQEEEERHLRHAVNLFLHGVLRRG</sequence>
<evidence type="ECO:0000313" key="6">
    <source>
        <dbReference type="EMBL" id="OBG40958.1"/>
    </source>
</evidence>
<dbReference type="EMBL" id="LZIT01000100">
    <property type="protein sequence ID" value="OBG40958.1"/>
    <property type="molecule type" value="Genomic_DNA"/>
</dbReference>
<dbReference type="Pfam" id="PF14246">
    <property type="entry name" value="TetR_C_7"/>
    <property type="match status" value="1"/>
</dbReference>
<dbReference type="SUPFAM" id="SSF46689">
    <property type="entry name" value="Homeodomain-like"/>
    <property type="match status" value="1"/>
</dbReference>
<dbReference type="Gene3D" id="1.10.10.60">
    <property type="entry name" value="Homeodomain-like"/>
    <property type="match status" value="1"/>
</dbReference>
<dbReference type="InterPro" id="IPR039536">
    <property type="entry name" value="TetR_C_Proteobacteria"/>
</dbReference>
<dbReference type="Proteomes" id="UP000092086">
    <property type="component" value="Unassembled WGS sequence"/>
</dbReference>
<name>A0ABD6P5D0_9MYCO</name>
<keyword evidence="1" id="KW-0805">Transcription regulation</keyword>
<reference evidence="6 7" key="1">
    <citation type="submission" date="2016-06" db="EMBL/GenBank/DDBJ databases">
        <authorList>
            <person name="Sutton G."/>
            <person name="Brinkac L."/>
            <person name="Sanka R."/>
            <person name="Adams M."/>
            <person name="Lau E."/>
            <person name="Sam S."/>
            <person name="Sreng N."/>
            <person name="Him V."/>
            <person name="Kerleguer A."/>
            <person name="Cheng S."/>
        </authorList>
    </citation>
    <scope>NUCLEOTIDE SEQUENCE [LARGE SCALE GENOMIC DNA]</scope>
    <source>
        <strain evidence="6 7">E2978</strain>
    </source>
</reference>
<dbReference type="SUPFAM" id="SSF48498">
    <property type="entry name" value="Tetracyclin repressor-like, C-terminal domain"/>
    <property type="match status" value="1"/>
</dbReference>
<protein>
    <submittedName>
        <fullName evidence="6">TetR family transcriptional regulator</fullName>
    </submittedName>
</protein>
<dbReference type="Gene3D" id="1.10.357.10">
    <property type="entry name" value="Tetracycline Repressor, domain 2"/>
    <property type="match status" value="1"/>
</dbReference>
<organism evidence="6 7">
    <name type="scientific">Mycobacterium alsense</name>
    <dbReference type="NCBI Taxonomy" id="324058"/>
    <lineage>
        <taxon>Bacteria</taxon>
        <taxon>Bacillati</taxon>
        <taxon>Actinomycetota</taxon>
        <taxon>Actinomycetes</taxon>
        <taxon>Mycobacteriales</taxon>
        <taxon>Mycobacteriaceae</taxon>
        <taxon>Mycobacterium</taxon>
    </lineage>
</organism>
<dbReference type="PROSITE" id="PS50977">
    <property type="entry name" value="HTH_TETR_2"/>
    <property type="match status" value="1"/>
</dbReference>
<dbReference type="AlphaFoldDB" id="A0ABD6P5D0"/>
<keyword evidence="2 4" id="KW-0238">DNA-binding</keyword>
<evidence type="ECO:0000313" key="7">
    <source>
        <dbReference type="Proteomes" id="UP000092086"/>
    </source>
</evidence>
<dbReference type="InterPro" id="IPR050109">
    <property type="entry name" value="HTH-type_TetR-like_transc_reg"/>
</dbReference>
<gene>
    <name evidence="6" type="ORF">A5672_13355</name>
</gene>
<dbReference type="GO" id="GO:0003677">
    <property type="term" value="F:DNA binding"/>
    <property type="evidence" value="ECO:0007669"/>
    <property type="project" value="UniProtKB-UniRule"/>
</dbReference>
<dbReference type="PANTHER" id="PTHR30055:SF234">
    <property type="entry name" value="HTH-TYPE TRANSCRIPTIONAL REGULATOR BETI"/>
    <property type="match status" value="1"/>
</dbReference>